<evidence type="ECO:0000256" key="5">
    <source>
        <dbReference type="ARBA" id="ARBA00023136"/>
    </source>
</evidence>
<gene>
    <name evidence="8" type="ORF">KGD84_32760</name>
</gene>
<keyword evidence="5" id="KW-0472">Membrane</keyword>
<evidence type="ECO:0000313" key="9">
    <source>
        <dbReference type="Proteomes" id="UP000676079"/>
    </source>
</evidence>
<feature type="compositionally biased region" description="Low complexity" evidence="6">
    <location>
        <begin position="639"/>
        <end position="650"/>
    </location>
</feature>
<evidence type="ECO:0000256" key="4">
    <source>
        <dbReference type="ARBA" id="ARBA00022989"/>
    </source>
</evidence>
<dbReference type="InterPro" id="IPR051539">
    <property type="entry name" value="T4SS-coupling_protein"/>
</dbReference>
<keyword evidence="8" id="KW-0614">Plasmid</keyword>
<dbReference type="InterPro" id="IPR027417">
    <property type="entry name" value="P-loop_NTPase"/>
</dbReference>
<keyword evidence="4" id="KW-1133">Transmembrane helix</keyword>
<dbReference type="PANTHER" id="PTHR37937:SF1">
    <property type="entry name" value="CONJUGATIVE TRANSFER: DNA TRANSPORT"/>
    <property type="match status" value="1"/>
</dbReference>
<dbReference type="PANTHER" id="PTHR37937">
    <property type="entry name" value="CONJUGATIVE TRANSFER: DNA TRANSPORT"/>
    <property type="match status" value="1"/>
</dbReference>
<feature type="domain" description="TraD/TraG TraM recognition site" evidence="7">
    <location>
        <begin position="458"/>
        <end position="545"/>
    </location>
</feature>
<dbReference type="RefSeq" id="WP_220566051.1">
    <property type="nucleotide sequence ID" value="NZ_CP074136.1"/>
</dbReference>
<reference evidence="9" key="1">
    <citation type="submission" date="2021-05" db="EMBL/GenBank/DDBJ databases">
        <title>Direct Submission.</title>
        <authorList>
            <person name="Li K."/>
            <person name="Gao J."/>
        </authorList>
    </citation>
    <scope>NUCLEOTIDE SEQUENCE [LARGE SCALE GENOMIC DNA]</scope>
    <source>
        <strain evidence="9">Mg02</strain>
        <plasmid evidence="9">unnamed4</plasmid>
    </source>
</reference>
<feature type="region of interest" description="Disordered" evidence="6">
    <location>
        <begin position="637"/>
        <end position="697"/>
    </location>
</feature>
<dbReference type="Gene3D" id="3.40.50.300">
    <property type="entry name" value="P-loop containing nucleotide triphosphate hydrolases"/>
    <property type="match status" value="1"/>
</dbReference>
<comment type="subcellular location">
    <subcellularLocation>
        <location evidence="1">Cell membrane</location>
        <topology evidence="1">Multi-pass membrane protein</topology>
    </subcellularLocation>
</comment>
<evidence type="ECO:0000256" key="1">
    <source>
        <dbReference type="ARBA" id="ARBA00004651"/>
    </source>
</evidence>
<keyword evidence="2" id="KW-1003">Cell membrane</keyword>
<name>A0A975QCG8_9ACTN</name>
<dbReference type="Pfam" id="PF12696">
    <property type="entry name" value="TraG-D_C"/>
    <property type="match status" value="1"/>
</dbReference>
<dbReference type="InterPro" id="IPR032689">
    <property type="entry name" value="TraG-D_C"/>
</dbReference>
<keyword evidence="3" id="KW-0812">Transmembrane</keyword>
<dbReference type="CDD" id="cd01127">
    <property type="entry name" value="TrwB_TraG_TraD_VirD4"/>
    <property type="match status" value="1"/>
</dbReference>
<protein>
    <submittedName>
        <fullName evidence="8">TraM recognition domain-containing protein</fullName>
    </submittedName>
</protein>
<dbReference type="SUPFAM" id="SSF52540">
    <property type="entry name" value="P-loop containing nucleoside triphosphate hydrolases"/>
    <property type="match status" value="1"/>
</dbReference>
<evidence type="ECO:0000259" key="7">
    <source>
        <dbReference type="Pfam" id="PF12696"/>
    </source>
</evidence>
<accession>A0A975QCG8</accession>
<feature type="compositionally biased region" description="Low complexity" evidence="6">
    <location>
        <begin position="666"/>
        <end position="677"/>
    </location>
</feature>
<evidence type="ECO:0000256" key="3">
    <source>
        <dbReference type="ARBA" id="ARBA00022692"/>
    </source>
</evidence>
<sequence length="697" mass="76717">MMWAHNEIEEAEGEWGIVSDRNEMTAVVDASPAPGWDGWDADPAGGDVFVPAGAFEMALADDLAPVGPELPAFMDMAPGLLAFGLISAGAFAWWRHTVTRQRRHTWLEMQTRTWWGLWPGPGFAGWRTLNREYGRRRPRRISKHTRPSLTWRDRWFGDPRAYSLAHGKAHRAWFGLVRHTVRTSYQDNSLILSPGQEGKSAAGVFLAWDAPGPLLCTTIRGDLLEASGGYRATLGELHVWNPAGVGTVGSTFRWNMVAGCEDYATAVRRAYAIVYASNSQGLNDAHFWKNSGAAALSAYLHAAALVMAAPGETPATESGAEVEYVHPPVTMQTVADWLTSLDLEPYEILRLHPGADRNAARALLDLYSAPTNTRGSIVKTLNESLRFMADEAIVEALTPHPTMPEFKIEKFLRSKDSLYLMAPPADTQSPVAPLLSAFTTELYHAAMLTHSKEKLDPHLTMLLDEVANICPVPLPAWLSYSAGSGIQVHTLGQSWAQYQERWGDKGAAQIWNNSKFKMLWPTNDDEITLHQLIHLGGTVSINSEVITDADGKKKRKRVRPYDVDALTNPGTQVPEGYVVCRLRGRRPVLVRARVYWKDKRSKLPLPPLPPVQDRYTPSAMPELRQQVHQDALPATEQLRSGAASGSSGSDRSGRDPGEAPALRRPSAVSVDAASTVSPGSLARRWNPAAPMEADEEL</sequence>
<geneLocation type="plasmid" evidence="8 9">
    <name>unnamed4</name>
</geneLocation>
<keyword evidence="9" id="KW-1185">Reference proteome</keyword>
<organism evidence="8 9">
    <name type="scientific">Nocardiopsis changdeensis</name>
    <dbReference type="NCBI Taxonomy" id="2831969"/>
    <lineage>
        <taxon>Bacteria</taxon>
        <taxon>Bacillati</taxon>
        <taxon>Actinomycetota</taxon>
        <taxon>Actinomycetes</taxon>
        <taxon>Streptosporangiales</taxon>
        <taxon>Nocardiopsidaceae</taxon>
        <taxon>Nocardiopsis</taxon>
    </lineage>
</organism>
<dbReference type="Proteomes" id="UP000676079">
    <property type="component" value="Plasmid unnamed4"/>
</dbReference>
<evidence type="ECO:0000256" key="2">
    <source>
        <dbReference type="ARBA" id="ARBA00022475"/>
    </source>
</evidence>
<evidence type="ECO:0000313" key="8">
    <source>
        <dbReference type="EMBL" id="QUX26472.1"/>
    </source>
</evidence>
<proteinExistence type="predicted"/>
<evidence type="ECO:0000256" key="6">
    <source>
        <dbReference type="SAM" id="MobiDB-lite"/>
    </source>
</evidence>
<dbReference type="EMBL" id="CP074136">
    <property type="protein sequence ID" value="QUX26472.1"/>
    <property type="molecule type" value="Genomic_DNA"/>
</dbReference>